<accession>A0A1E5UD28</accession>
<evidence type="ECO:0000313" key="1">
    <source>
        <dbReference type="EMBL" id="OEL10792.1"/>
    </source>
</evidence>
<proteinExistence type="predicted"/>
<sequence>MKSVFRNHLAKLQNILEINFKFLTLKSEKFYKKENFT</sequence>
<gene>
    <name evidence="1" type="ORF">BHF72_0165</name>
</gene>
<comment type="caution">
    <text evidence="1">The sequence shown here is derived from an EMBL/GenBank/DDBJ whole genome shotgun (WGS) entry which is preliminary data.</text>
</comment>
<protein>
    <submittedName>
        <fullName evidence="1">Uncharacterized protein</fullName>
    </submittedName>
</protein>
<keyword evidence="2" id="KW-1185">Reference proteome</keyword>
<dbReference type="Proteomes" id="UP000095601">
    <property type="component" value="Unassembled WGS sequence"/>
</dbReference>
<evidence type="ECO:0000313" key="2">
    <source>
        <dbReference type="Proteomes" id="UP000095601"/>
    </source>
</evidence>
<reference evidence="1 2" key="1">
    <citation type="submission" date="2016-09" db="EMBL/GenBank/DDBJ databases">
        <authorList>
            <person name="Capua I."/>
            <person name="De Benedictis P."/>
            <person name="Joannis T."/>
            <person name="Lombin L.H."/>
            <person name="Cattoli G."/>
        </authorList>
    </citation>
    <scope>NUCLEOTIDE SEQUENCE [LARGE SCALE GENOMIC DNA]</scope>
    <source>
        <strain evidence="1 2">NRS-1</strain>
    </source>
</reference>
<dbReference type="AlphaFoldDB" id="A0A1E5UD28"/>
<dbReference type="EMBL" id="MKGI01000073">
    <property type="protein sequence ID" value="OEL10792.1"/>
    <property type="molecule type" value="Genomic_DNA"/>
</dbReference>
<organism evidence="1 2">
    <name type="scientific">Cloacibacterium normanense</name>
    <dbReference type="NCBI Taxonomy" id="237258"/>
    <lineage>
        <taxon>Bacteria</taxon>
        <taxon>Pseudomonadati</taxon>
        <taxon>Bacteroidota</taxon>
        <taxon>Flavobacteriia</taxon>
        <taxon>Flavobacteriales</taxon>
        <taxon>Weeksellaceae</taxon>
    </lineage>
</organism>
<name>A0A1E5UD28_9FLAO</name>